<dbReference type="EMBL" id="WNYA01000008">
    <property type="protein sequence ID" value="KAG8558473.1"/>
    <property type="molecule type" value="Genomic_DNA"/>
</dbReference>
<evidence type="ECO:0000256" key="3">
    <source>
        <dbReference type="SAM" id="SignalP"/>
    </source>
</evidence>
<proteinExistence type="predicted"/>
<sequence length="230" mass="26010">MTQKKMDFRVIFALGIAVTCGVEGCPQPLALYLSPYNSLHCRLCVERRDALWNNNTFTLTQNGKVMKLSQGIGRKIWYTLDDKKDNTGLWRCHVQGYRNISAEYYLGPPTPTPPAGEMKDSDASSVPDPAMSPRTLLTIMTVVLLLALLIIIISLSLGVWILRQRRSKSASHQHHKDERSDHVLLTKNINSDPSSATREMDTVSYVELEIIRDPYRRPSKSCNTIYANIM</sequence>
<gene>
    <name evidence="4" type="ORF">GDO81_017009</name>
</gene>
<name>A0AAV7AA65_ENGPU</name>
<feature type="transmembrane region" description="Helical" evidence="2">
    <location>
        <begin position="136"/>
        <end position="162"/>
    </location>
</feature>
<keyword evidence="2" id="KW-0472">Membrane</keyword>
<dbReference type="EMBL" id="WNYA01000008">
    <property type="protein sequence ID" value="KAG8558471.1"/>
    <property type="molecule type" value="Genomic_DNA"/>
</dbReference>
<dbReference type="EMBL" id="WNYA01000008">
    <property type="protein sequence ID" value="KAG8558472.1"/>
    <property type="molecule type" value="Genomic_DNA"/>
</dbReference>
<feature type="signal peptide" evidence="3">
    <location>
        <begin position="1"/>
        <end position="21"/>
    </location>
</feature>
<dbReference type="EMBL" id="WNYA01000008">
    <property type="protein sequence ID" value="KAG8558475.1"/>
    <property type="molecule type" value="Genomic_DNA"/>
</dbReference>
<evidence type="ECO:0000256" key="1">
    <source>
        <dbReference type="SAM" id="MobiDB-lite"/>
    </source>
</evidence>
<dbReference type="Proteomes" id="UP000824782">
    <property type="component" value="Unassembled WGS sequence"/>
</dbReference>
<evidence type="ECO:0000256" key="2">
    <source>
        <dbReference type="SAM" id="Phobius"/>
    </source>
</evidence>
<protein>
    <submittedName>
        <fullName evidence="4">Uncharacterized protein</fullName>
    </submittedName>
</protein>
<keyword evidence="5" id="KW-1185">Reference proteome</keyword>
<reference evidence="4" key="1">
    <citation type="thesis" date="2020" institute="ProQuest LLC" country="789 East Eisenhower Parkway, Ann Arbor, MI, USA">
        <title>Comparative Genomics and Chromosome Evolution.</title>
        <authorList>
            <person name="Mudd A.B."/>
        </authorList>
    </citation>
    <scope>NUCLEOTIDE SEQUENCE</scope>
    <source>
        <strain evidence="4">237g6f4</strain>
        <tissue evidence="4">Blood</tissue>
    </source>
</reference>
<feature type="region of interest" description="Disordered" evidence="1">
    <location>
        <begin position="108"/>
        <end position="127"/>
    </location>
</feature>
<dbReference type="EMBL" id="WNYA01000008">
    <property type="protein sequence ID" value="KAG8558470.1"/>
    <property type="molecule type" value="Genomic_DNA"/>
</dbReference>
<keyword evidence="3" id="KW-0732">Signal</keyword>
<comment type="caution">
    <text evidence="4">The sequence shown here is derived from an EMBL/GenBank/DDBJ whole genome shotgun (WGS) entry which is preliminary data.</text>
</comment>
<dbReference type="AlphaFoldDB" id="A0AAV7AA65"/>
<keyword evidence="2" id="KW-0812">Transmembrane</keyword>
<keyword evidence="2" id="KW-1133">Transmembrane helix</keyword>
<evidence type="ECO:0000313" key="5">
    <source>
        <dbReference type="Proteomes" id="UP000824782"/>
    </source>
</evidence>
<accession>A0AAV7AA65</accession>
<organism evidence="4 5">
    <name type="scientific">Engystomops pustulosus</name>
    <name type="common">Tungara frog</name>
    <name type="synonym">Physalaemus pustulosus</name>
    <dbReference type="NCBI Taxonomy" id="76066"/>
    <lineage>
        <taxon>Eukaryota</taxon>
        <taxon>Metazoa</taxon>
        <taxon>Chordata</taxon>
        <taxon>Craniata</taxon>
        <taxon>Vertebrata</taxon>
        <taxon>Euteleostomi</taxon>
        <taxon>Amphibia</taxon>
        <taxon>Batrachia</taxon>
        <taxon>Anura</taxon>
        <taxon>Neobatrachia</taxon>
        <taxon>Hyloidea</taxon>
        <taxon>Leptodactylidae</taxon>
        <taxon>Leiuperinae</taxon>
        <taxon>Engystomops</taxon>
    </lineage>
</organism>
<dbReference type="EMBL" id="WNYA01000008">
    <property type="protein sequence ID" value="KAG8558474.1"/>
    <property type="molecule type" value="Genomic_DNA"/>
</dbReference>
<feature type="chain" id="PRO_5044715546" evidence="3">
    <location>
        <begin position="22"/>
        <end position="230"/>
    </location>
</feature>
<evidence type="ECO:0000313" key="4">
    <source>
        <dbReference type="EMBL" id="KAG8558474.1"/>
    </source>
</evidence>